<comment type="catalytic activity">
    <reaction evidence="8">
        <text>ATP + H2O = ADP + phosphate + H(+)</text>
        <dbReference type="Rhea" id="RHEA:13065"/>
        <dbReference type="ChEBI" id="CHEBI:15377"/>
        <dbReference type="ChEBI" id="CHEBI:15378"/>
        <dbReference type="ChEBI" id="CHEBI:30616"/>
        <dbReference type="ChEBI" id="CHEBI:43474"/>
        <dbReference type="ChEBI" id="CHEBI:456216"/>
        <dbReference type="EC" id="5.6.2.4"/>
    </reaction>
</comment>
<comment type="caution">
    <text evidence="11">The sequence shown here is derived from an EMBL/GenBank/DDBJ whole genome shotgun (WGS) entry which is preliminary data.</text>
</comment>
<dbReference type="Proteomes" id="UP001056429">
    <property type="component" value="Unassembled WGS sequence"/>
</dbReference>
<dbReference type="EMBL" id="JAGSOJ010000007">
    <property type="protein sequence ID" value="MCM1992856.1"/>
    <property type="molecule type" value="Genomic_DNA"/>
</dbReference>
<name>A0A9J6PF83_9CLOT</name>
<dbReference type="GO" id="GO:0016787">
    <property type="term" value="F:hydrolase activity"/>
    <property type="evidence" value="ECO:0007669"/>
    <property type="project" value="UniProtKB-UniRule"/>
</dbReference>
<keyword evidence="1 9" id="KW-0547">Nucleotide-binding</keyword>
<reference evidence="11" key="1">
    <citation type="journal article" date="2021" name="mSystems">
        <title>Bacteria and Archaea Synergistically Convert Glycine Betaine to Biogenic Methane in the Formosa Cold Seep of the South China Sea.</title>
        <authorList>
            <person name="Li L."/>
            <person name="Zhang W."/>
            <person name="Zhang S."/>
            <person name="Song L."/>
            <person name="Sun Q."/>
            <person name="Zhang H."/>
            <person name="Xiang H."/>
            <person name="Dong X."/>
        </authorList>
    </citation>
    <scope>NUCLEOTIDE SEQUENCE</scope>
    <source>
        <strain evidence="11">ZWT</strain>
    </source>
</reference>
<keyword evidence="3 9" id="KW-0347">Helicase</keyword>
<evidence type="ECO:0000256" key="8">
    <source>
        <dbReference type="ARBA" id="ARBA00048988"/>
    </source>
</evidence>
<dbReference type="InterPro" id="IPR014016">
    <property type="entry name" value="UvrD-like_ATP-bd"/>
</dbReference>
<evidence type="ECO:0000313" key="12">
    <source>
        <dbReference type="Proteomes" id="UP001056429"/>
    </source>
</evidence>
<dbReference type="GO" id="GO:0000725">
    <property type="term" value="P:recombinational repair"/>
    <property type="evidence" value="ECO:0007669"/>
    <property type="project" value="TreeGrafter"/>
</dbReference>
<evidence type="ECO:0000313" key="11">
    <source>
        <dbReference type="EMBL" id="MCM1992856.1"/>
    </source>
</evidence>
<dbReference type="Gene3D" id="3.40.50.300">
    <property type="entry name" value="P-loop containing nucleotide triphosphate hydrolases"/>
    <property type="match status" value="3"/>
</dbReference>
<evidence type="ECO:0000259" key="10">
    <source>
        <dbReference type="PROSITE" id="PS51198"/>
    </source>
</evidence>
<dbReference type="EC" id="5.6.2.4" evidence="7"/>
<dbReference type="PANTHER" id="PTHR11070:SF17">
    <property type="entry name" value="DNA HELICASE IV"/>
    <property type="match status" value="1"/>
</dbReference>
<dbReference type="InterPro" id="IPR000212">
    <property type="entry name" value="DNA_helicase_UvrD/REP"/>
</dbReference>
<evidence type="ECO:0000256" key="2">
    <source>
        <dbReference type="ARBA" id="ARBA00022801"/>
    </source>
</evidence>
<dbReference type="AlphaFoldDB" id="A0A9J6PF83"/>
<keyword evidence="5" id="KW-0413">Isomerase</keyword>
<dbReference type="Pfam" id="PF13361">
    <property type="entry name" value="UvrD_C"/>
    <property type="match status" value="1"/>
</dbReference>
<dbReference type="Pfam" id="PF13538">
    <property type="entry name" value="UvrD_C_2"/>
    <property type="match status" value="1"/>
</dbReference>
<keyword evidence="4 9" id="KW-0067">ATP-binding</keyword>
<evidence type="ECO:0000256" key="9">
    <source>
        <dbReference type="PROSITE-ProRule" id="PRU00560"/>
    </source>
</evidence>
<dbReference type="PROSITE" id="PS51198">
    <property type="entry name" value="UVRD_HELICASE_ATP_BIND"/>
    <property type="match status" value="1"/>
</dbReference>
<accession>A0A9J6PF83</accession>
<keyword evidence="12" id="KW-1185">Reference proteome</keyword>
<dbReference type="NCBIfam" id="NF041464">
    <property type="entry name" value="HelD_BACSU"/>
    <property type="match status" value="1"/>
</dbReference>
<dbReference type="InterPro" id="IPR027417">
    <property type="entry name" value="P-loop_NTPase"/>
</dbReference>
<evidence type="ECO:0000256" key="5">
    <source>
        <dbReference type="ARBA" id="ARBA00023235"/>
    </source>
</evidence>
<dbReference type="RefSeq" id="WP_250862022.1">
    <property type="nucleotide sequence ID" value="NZ_JAGSOJ010000007.1"/>
</dbReference>
<dbReference type="GO" id="GO:0005829">
    <property type="term" value="C:cytosol"/>
    <property type="evidence" value="ECO:0007669"/>
    <property type="project" value="TreeGrafter"/>
</dbReference>
<evidence type="ECO:0000256" key="4">
    <source>
        <dbReference type="ARBA" id="ARBA00022840"/>
    </source>
</evidence>
<proteinExistence type="predicted"/>
<dbReference type="GO" id="GO:0003677">
    <property type="term" value="F:DNA binding"/>
    <property type="evidence" value="ECO:0007669"/>
    <property type="project" value="InterPro"/>
</dbReference>
<sequence length="755" mass="88231">MIKISVEKKLDYLMESSRLDLTLKHLNIYYDKTINTVSKIDEEVEYGIRHFNSDNAEQFNDLIINSVLQSNLKTKVKNLVQSLSKPYFSRVDFKEDSVGEEENLYIGKTSLMNEETHKLLVIDWRSPIANLYYEGRVGEAHYECPEGIINGIISLKRQYSIENSNLKDYFDIDITTNDEFLQACLDSNADNRLKDIVSTIQAEQNRVIRADMWKPLIVQGAAGGGKTTIALHRIAYLIYTYEKTFTPDNFMIIAPNRFFLNYISEVLPELGVDKVIQTTYEDFARMVLGKKVKIREGYIKLGNIVNKSMTINKQEFSVKEISHLKSSLEFKDLLEEYIDYLEEAFLPEEDFKIYKFKLISREKLMKLFKEEYKHLPFKKRIAEMKKHLNNILKRNKQKLLDKIDLIYDEKLDQLRHKMKDCPERRKIFIKMTDERDALLEKIKKESKTLVNDYIKKIEYRKVEDYYREFLEKLLDSTEDENFLLKETCNSTINSIIQNLYEIEDLAPLLLLKYRIFGLDEKITVRHVVIDEAQDFSLFQLYMLKTLIGSSSMTILGDLCQGINSYRGIEDWQDVINHIFTEAKSTFLKLDQSYRTTVEIMDKASSVIEKLNDEKLPPAKPVLRHGDDVSIVELESYDDICRNISRDIDDMDSREYNSLAIICKTLEECKNIKKKLKQFNKDIILIQGNEKKYNGGIAIIPSYLVKGLEFDMVIVANGSKDMYSFDQMDVKLLYVALTRPLHKLNIYSLGEKSNLL</sequence>
<dbReference type="InterPro" id="IPR014017">
    <property type="entry name" value="DNA_helicase_UvrD-like_C"/>
</dbReference>
<feature type="binding site" evidence="9">
    <location>
        <begin position="220"/>
        <end position="227"/>
    </location>
    <ligand>
        <name>ATP</name>
        <dbReference type="ChEBI" id="CHEBI:30616"/>
    </ligand>
</feature>
<comment type="catalytic activity">
    <reaction evidence="6">
        <text>Couples ATP hydrolysis with the unwinding of duplex DNA by translocating in the 3'-5' direction.</text>
        <dbReference type="EC" id="5.6.2.4"/>
    </reaction>
</comment>
<evidence type="ECO:0000256" key="3">
    <source>
        <dbReference type="ARBA" id="ARBA00022806"/>
    </source>
</evidence>
<dbReference type="SUPFAM" id="SSF52540">
    <property type="entry name" value="P-loop containing nucleoside triphosphate hydrolases"/>
    <property type="match status" value="1"/>
</dbReference>
<dbReference type="InterPro" id="IPR048228">
    <property type="entry name" value="HelD_bacillota"/>
</dbReference>
<dbReference type="InterPro" id="IPR027785">
    <property type="entry name" value="UvrD-like_helicase_C"/>
</dbReference>
<evidence type="ECO:0000256" key="6">
    <source>
        <dbReference type="ARBA" id="ARBA00034617"/>
    </source>
</evidence>
<dbReference type="Pfam" id="PF00580">
    <property type="entry name" value="UvrD-helicase"/>
    <property type="match status" value="1"/>
</dbReference>
<reference evidence="11" key="2">
    <citation type="submission" date="2021-04" db="EMBL/GenBank/DDBJ databases">
        <authorList>
            <person name="Dong X."/>
        </authorList>
    </citation>
    <scope>NUCLEOTIDE SEQUENCE</scope>
    <source>
        <strain evidence="11">ZWT</strain>
    </source>
</reference>
<evidence type="ECO:0000256" key="7">
    <source>
        <dbReference type="ARBA" id="ARBA00034808"/>
    </source>
</evidence>
<feature type="domain" description="UvrD-like helicase ATP-binding" evidence="10">
    <location>
        <begin position="199"/>
        <end position="596"/>
    </location>
</feature>
<dbReference type="GO" id="GO:0043138">
    <property type="term" value="F:3'-5' DNA helicase activity"/>
    <property type="evidence" value="ECO:0007669"/>
    <property type="project" value="UniProtKB-EC"/>
</dbReference>
<dbReference type="PANTHER" id="PTHR11070">
    <property type="entry name" value="UVRD / RECB / PCRA DNA HELICASE FAMILY MEMBER"/>
    <property type="match status" value="1"/>
</dbReference>
<organism evidence="11 12">
    <name type="scientific">Oceanirhabdus seepicola</name>
    <dbReference type="NCBI Taxonomy" id="2828781"/>
    <lineage>
        <taxon>Bacteria</taxon>
        <taxon>Bacillati</taxon>
        <taxon>Bacillota</taxon>
        <taxon>Clostridia</taxon>
        <taxon>Eubacteriales</taxon>
        <taxon>Clostridiaceae</taxon>
        <taxon>Oceanirhabdus</taxon>
    </lineage>
</organism>
<dbReference type="GO" id="GO:0005524">
    <property type="term" value="F:ATP binding"/>
    <property type="evidence" value="ECO:0007669"/>
    <property type="project" value="UniProtKB-UniRule"/>
</dbReference>
<protein>
    <recommendedName>
        <fullName evidence="7">DNA 3'-5' helicase</fullName>
        <ecNumber evidence="7">5.6.2.4</ecNumber>
    </recommendedName>
</protein>
<keyword evidence="2 9" id="KW-0378">Hydrolase</keyword>
<evidence type="ECO:0000256" key="1">
    <source>
        <dbReference type="ARBA" id="ARBA00022741"/>
    </source>
</evidence>
<gene>
    <name evidence="11" type="ORF">KDK92_24315</name>
</gene>